<organism evidence="4">
    <name type="scientific">Iridovirus Liz-CrIV</name>
    <dbReference type="NCBI Taxonomy" id="2594309"/>
    <lineage>
        <taxon>Viruses</taxon>
        <taxon>Varidnaviria</taxon>
        <taxon>Bamfordvirae</taxon>
        <taxon>Nucleocytoviricota</taxon>
        <taxon>Megaviricetes</taxon>
        <taxon>Pimascovirales</taxon>
        <taxon>Pimascovirales incertae sedis</taxon>
        <taxon>Iridoviridae</taxon>
    </lineage>
</organism>
<dbReference type="GO" id="GO:0016791">
    <property type="term" value="F:phosphatase activity"/>
    <property type="evidence" value="ECO:0007669"/>
    <property type="project" value="UniProtKB-ARBA"/>
</dbReference>
<protein>
    <submittedName>
        <fullName evidence="4">Uncharacterized protein</fullName>
    </submittedName>
</protein>
<dbReference type="PROSITE" id="PS50054">
    <property type="entry name" value="TYR_PHOSPHATASE_DUAL"/>
    <property type="match status" value="1"/>
</dbReference>
<sequence>MDELMGKTCSYFYPRPTLVSLSDKKALFGGYPTQEQVYLLESIGVEWFVDLTLGNEKRTTPYIIQNKEKYITFPIMDQRVPDNIIEFVKFINKLVNIISGLTNCEKLYIHCKGGHGRSGLIAATLLCVMDEISPEKAIKETTLSHNQRHMMKKKWKKIGSPQTKAQCNFLHYLFGSQNINNDSLLSPYSHHSVIIVCDKTEIVFKSASDAVHYLLHNSSGKSDYHCIEFVLDNKFQQHPSCKQQLLQTGFRQLQSLRKKLYWNYLY</sequence>
<dbReference type="InterPro" id="IPR057023">
    <property type="entry name" value="PTP-SAK"/>
</dbReference>
<dbReference type="InterPro" id="IPR000387">
    <property type="entry name" value="Tyr_Pase_dom"/>
</dbReference>
<dbReference type="EMBL" id="MN081869">
    <property type="protein sequence ID" value="QEA08260.1"/>
    <property type="molecule type" value="Genomic_DNA"/>
</dbReference>
<name>A0A5B8RHB4_9VIRU</name>
<dbReference type="PROSITE" id="PS00383">
    <property type="entry name" value="TYR_PHOSPHATASE_1"/>
    <property type="match status" value="1"/>
</dbReference>
<proteinExistence type="predicted"/>
<feature type="domain" description="Tyrosine-protein phosphatase" evidence="2">
    <location>
        <begin position="15"/>
        <end position="182"/>
    </location>
</feature>
<dbReference type="SUPFAM" id="SSF52799">
    <property type="entry name" value="(Phosphotyrosine protein) phosphatases II"/>
    <property type="match status" value="1"/>
</dbReference>
<dbReference type="Gene3D" id="3.90.190.10">
    <property type="entry name" value="Protein tyrosine phosphatase superfamily"/>
    <property type="match status" value="1"/>
</dbReference>
<evidence type="ECO:0000259" key="3">
    <source>
        <dbReference type="PROSITE" id="PS50056"/>
    </source>
</evidence>
<dbReference type="Pfam" id="PF22784">
    <property type="entry name" value="PTP-SAK"/>
    <property type="match status" value="1"/>
</dbReference>
<dbReference type="InterPro" id="IPR016130">
    <property type="entry name" value="Tyr_Pase_AS"/>
</dbReference>
<dbReference type="InterPro" id="IPR020422">
    <property type="entry name" value="TYR_PHOSPHATASE_DUAL_dom"/>
</dbReference>
<dbReference type="InterPro" id="IPR029021">
    <property type="entry name" value="Prot-tyrosine_phosphatase-like"/>
</dbReference>
<feature type="domain" description="Tyrosine specific protein phosphatases" evidence="3">
    <location>
        <begin position="85"/>
        <end position="139"/>
    </location>
</feature>
<evidence type="ECO:0000256" key="1">
    <source>
        <dbReference type="ARBA" id="ARBA00022801"/>
    </source>
</evidence>
<evidence type="ECO:0000259" key="2">
    <source>
        <dbReference type="PROSITE" id="PS50054"/>
    </source>
</evidence>
<keyword evidence="1" id="KW-0378">Hydrolase</keyword>
<evidence type="ECO:0000313" key="4">
    <source>
        <dbReference type="EMBL" id="QEA08260.1"/>
    </source>
</evidence>
<dbReference type="PROSITE" id="PS50056">
    <property type="entry name" value="TYR_PHOSPHATASE_2"/>
    <property type="match status" value="1"/>
</dbReference>
<accession>A0A5B8RHB4</accession>
<reference evidence="4" key="1">
    <citation type="journal article" date="2019" name="Viruses">
        <title>Detection and Characterization of Invertebrate Iridoviruses Found in Reptiles and Prey Insects in Europe over the Past Two Decades.</title>
        <authorList>
            <person name="Papp T."/>
            <person name="Marschang R.E."/>
        </authorList>
    </citation>
    <scope>NUCLEOTIDE SEQUENCE</scope>
    <source>
        <strain evidence="4">Liz-CrIV</strain>
    </source>
</reference>